<dbReference type="PANTHER" id="PTHR47219:SF12">
    <property type="entry name" value="ECOTROPIC VIRAL INTEGRATION SITE 5 LIKE"/>
    <property type="match status" value="1"/>
</dbReference>
<organism evidence="6 7">
    <name type="scientific">Rhinopithecus roxellana</name>
    <name type="common">Golden snub-nosed monkey</name>
    <name type="synonym">Pygathrix roxellana</name>
    <dbReference type="NCBI Taxonomy" id="61622"/>
    <lineage>
        <taxon>Eukaryota</taxon>
        <taxon>Metazoa</taxon>
        <taxon>Chordata</taxon>
        <taxon>Craniata</taxon>
        <taxon>Vertebrata</taxon>
        <taxon>Euteleostomi</taxon>
        <taxon>Mammalia</taxon>
        <taxon>Eutheria</taxon>
        <taxon>Euarchontoglires</taxon>
        <taxon>Primates</taxon>
        <taxon>Haplorrhini</taxon>
        <taxon>Catarrhini</taxon>
        <taxon>Cercopithecidae</taxon>
        <taxon>Colobinae</taxon>
        <taxon>Rhinopithecus</taxon>
    </lineage>
</organism>
<dbReference type="Gene3D" id="1.10.10.750">
    <property type="entry name" value="Ypt/Rab-GAP domain of gyp1p, domain 1"/>
    <property type="match status" value="1"/>
</dbReference>
<dbReference type="InterPro" id="IPR035969">
    <property type="entry name" value="Rab-GAP_TBC_sf"/>
</dbReference>
<reference evidence="6" key="1">
    <citation type="submission" date="2025-08" db="UniProtKB">
        <authorList>
            <consortium name="Ensembl"/>
        </authorList>
    </citation>
    <scope>IDENTIFICATION</scope>
</reference>
<evidence type="ECO:0000256" key="4">
    <source>
        <dbReference type="SAM" id="MobiDB-lite"/>
    </source>
</evidence>
<dbReference type="FunFam" id="1.10.10.750:FF:000002">
    <property type="entry name" value="Ecotropic viral integration site 5"/>
    <property type="match status" value="1"/>
</dbReference>
<evidence type="ECO:0000256" key="3">
    <source>
        <dbReference type="SAM" id="Coils"/>
    </source>
</evidence>
<dbReference type="FunFam" id="1.10.472.80:FF:000002">
    <property type="entry name" value="Ecotropic viral integration site 5"/>
    <property type="match status" value="1"/>
</dbReference>
<dbReference type="FunFam" id="1.10.8.270:FF:000003">
    <property type="entry name" value="Ecotropic viral integration site 5"/>
    <property type="match status" value="1"/>
</dbReference>
<evidence type="ECO:0000256" key="2">
    <source>
        <dbReference type="ARBA" id="ARBA00023054"/>
    </source>
</evidence>
<reference evidence="6" key="2">
    <citation type="submission" date="2025-09" db="UniProtKB">
        <authorList>
            <consortium name="Ensembl"/>
        </authorList>
    </citation>
    <scope>IDENTIFICATION</scope>
</reference>
<feature type="coiled-coil region" evidence="3">
    <location>
        <begin position="366"/>
        <end position="414"/>
    </location>
</feature>
<dbReference type="SMART" id="SM00164">
    <property type="entry name" value="TBC"/>
    <property type="match status" value="1"/>
</dbReference>
<keyword evidence="2 3" id="KW-0175">Coiled coil</keyword>
<keyword evidence="1" id="KW-0597">Phosphoprotein</keyword>
<dbReference type="Ensembl" id="ENSRROT00000016903.1">
    <property type="protein sequence ID" value="ENSRROP00000003808.1"/>
    <property type="gene ID" value="ENSRROG00000014810.1"/>
</dbReference>
<dbReference type="SUPFAM" id="SSF47923">
    <property type="entry name" value="Ypt/Rab-GAP domain of gyp1p"/>
    <property type="match status" value="2"/>
</dbReference>
<keyword evidence="7" id="KW-1185">Reference proteome</keyword>
<feature type="region of interest" description="Disordered" evidence="4">
    <location>
        <begin position="1"/>
        <end position="42"/>
    </location>
</feature>
<dbReference type="Pfam" id="PF00566">
    <property type="entry name" value="RabGAP-TBC"/>
    <property type="match status" value="1"/>
</dbReference>
<dbReference type="PANTHER" id="PTHR47219">
    <property type="entry name" value="RAB GTPASE-ACTIVATING PROTEIN 1-LIKE"/>
    <property type="match status" value="1"/>
</dbReference>
<feature type="compositionally biased region" description="Polar residues" evidence="4">
    <location>
        <begin position="8"/>
        <end position="36"/>
    </location>
</feature>
<evidence type="ECO:0000259" key="5">
    <source>
        <dbReference type="PROSITE" id="PS50086"/>
    </source>
</evidence>
<feature type="coiled-coil region" evidence="3">
    <location>
        <begin position="528"/>
        <end position="668"/>
    </location>
</feature>
<dbReference type="AlphaFoldDB" id="A0A2K6NHP9"/>
<dbReference type="OMA" id="SECWTEV"/>
<dbReference type="InterPro" id="IPR000195">
    <property type="entry name" value="Rab-GAP-TBC_dom"/>
</dbReference>
<dbReference type="Proteomes" id="UP000233200">
    <property type="component" value="Unplaced"/>
</dbReference>
<dbReference type="InterPro" id="IPR050302">
    <property type="entry name" value="Rab_GAP_TBC_domain"/>
</dbReference>
<dbReference type="GeneTree" id="ENSGT00940000153846"/>
<dbReference type="Gene3D" id="1.10.472.80">
    <property type="entry name" value="Ypt/Rab-GAP domain of gyp1p, domain 3"/>
    <property type="match status" value="1"/>
</dbReference>
<proteinExistence type="predicted"/>
<evidence type="ECO:0000256" key="1">
    <source>
        <dbReference type="ARBA" id="ARBA00022553"/>
    </source>
</evidence>
<evidence type="ECO:0000313" key="7">
    <source>
        <dbReference type="Proteomes" id="UP000233200"/>
    </source>
</evidence>
<feature type="domain" description="Rab-GAP TBC" evidence="5">
    <location>
        <begin position="121"/>
        <end position="306"/>
    </location>
</feature>
<accession>A0A2K6NHP9</accession>
<feature type="region of interest" description="Disordered" evidence="4">
    <location>
        <begin position="55"/>
        <end position="81"/>
    </location>
</feature>
<protein>
    <submittedName>
        <fullName evidence="6">Ecotropic viral integration site 5 like</fullName>
    </submittedName>
</protein>
<sequence>MSMPPTMASPTLSPDSSSQEALSAPTCSPTSDSENLSPDELELLAKLEEQNRLLEADSKSMRSMNGSRRNSGSSLVSSSSASSNLSHLEEDTWILWGRIANEWEEWRRRKEKLLKELIRKGIPHHFRAIVWQLLCSATDMPVKNQYSELLKMSSPCEKLIRRDIARTYPEHEFFKGQDSLGQEVLFNVMKAYSLVDREVGYCQGSAFIVGLLLMQMPEEEAFCVFVRLMQEYRLRELFKPSMAELGLCIYQFEYMLQEQLPDLNTHFRSQSFHTSMYASSWFLTLFLTTFPLPVATRVFDIFMYEGLEIVFRVGLALLQVNQAELMQLDMEGMSQYFQRVIPHQFDSCPDKLVLKAYQVKYNPKKMKRLEKEYAAMKSKEMEEQIEIKRLRTENRLLKQRIETLEKENPRLTEDFVSHLETELEQSRLRETETLGALREMQDKVLDMEKRNSSLPDENNVAQLQEELKALKVREGQAVASTRELKLQLQELSDTWQAHLARGGRWKESPRKLVVGELQDELMSVRLREAQALAEGRELRQRVVELETQDHIHRNLLNRVEAERAALQEKLQYLAAQNKGLQTQLSESRRKQAEAECKSKEEVMAVRLREADSMAAVAEMRQRIAELEIQREEGRIQGQLNHSDSSQYIRELKDQIEELKAEVRLLKGPPPFEDPLAFDGLSLARHLDEDSLPSSDEELLGVGVGAALQDALYPLSPRDARFFRRLDRPAKDSEGSSDSDADELAAPYSQGLDN</sequence>
<evidence type="ECO:0000313" key="6">
    <source>
        <dbReference type="Ensembl" id="ENSRROP00000003808.1"/>
    </source>
</evidence>
<dbReference type="PROSITE" id="PS50086">
    <property type="entry name" value="TBC_RABGAP"/>
    <property type="match status" value="1"/>
</dbReference>
<gene>
    <name evidence="6" type="primary">EVI5L</name>
</gene>
<dbReference type="GO" id="GO:0031267">
    <property type="term" value="F:small GTPase binding"/>
    <property type="evidence" value="ECO:0007669"/>
    <property type="project" value="UniProtKB-ARBA"/>
</dbReference>
<dbReference type="Gene3D" id="1.10.8.270">
    <property type="entry name" value="putative rabgap domain of human tbc1 domain family member 14 like domains"/>
    <property type="match status" value="1"/>
</dbReference>
<feature type="compositionally biased region" description="Low complexity" evidence="4">
    <location>
        <begin position="61"/>
        <end position="81"/>
    </location>
</feature>
<dbReference type="GO" id="GO:0005096">
    <property type="term" value="F:GTPase activator activity"/>
    <property type="evidence" value="ECO:0007669"/>
    <property type="project" value="TreeGrafter"/>
</dbReference>
<feature type="region of interest" description="Disordered" evidence="4">
    <location>
        <begin position="725"/>
        <end position="753"/>
    </location>
</feature>
<name>A0A2K6NHP9_RHIRO</name>